<sequence>MKKVVMYTLSTCPWCMRAKKFFRERDIPFEYIDYDKADEETRRSIREDCLSHGEEMSFPFVKIGEDVVVGYNPQRYSSLLNLPER</sequence>
<dbReference type="InterPro" id="IPR002109">
    <property type="entry name" value="Glutaredoxin"/>
</dbReference>
<dbReference type="Pfam" id="PF00462">
    <property type="entry name" value="Glutaredoxin"/>
    <property type="match status" value="1"/>
</dbReference>
<feature type="domain" description="Glutaredoxin" evidence="1">
    <location>
        <begin position="4"/>
        <end position="68"/>
    </location>
</feature>
<accession>A0AAE3KW11</accession>
<gene>
    <name evidence="2" type="ORF">PV02_01450</name>
</gene>
<dbReference type="SUPFAM" id="SSF52833">
    <property type="entry name" value="Thioredoxin-like"/>
    <property type="match status" value="1"/>
</dbReference>
<keyword evidence="3" id="KW-1185">Reference proteome</keyword>
<dbReference type="Gene3D" id="3.40.30.10">
    <property type="entry name" value="Glutaredoxin"/>
    <property type="match status" value="1"/>
</dbReference>
<evidence type="ECO:0000259" key="1">
    <source>
        <dbReference type="Pfam" id="PF00462"/>
    </source>
</evidence>
<dbReference type="Proteomes" id="UP001206983">
    <property type="component" value="Unassembled WGS sequence"/>
</dbReference>
<proteinExistence type="predicted"/>
<dbReference type="EMBL" id="JTEO01000002">
    <property type="protein sequence ID" value="MCQ6961882.1"/>
    <property type="molecule type" value="Genomic_DNA"/>
</dbReference>
<dbReference type="PROSITE" id="PS51354">
    <property type="entry name" value="GLUTAREDOXIN_2"/>
    <property type="match status" value="1"/>
</dbReference>
<evidence type="ECO:0000313" key="3">
    <source>
        <dbReference type="Proteomes" id="UP001206983"/>
    </source>
</evidence>
<dbReference type="InterPro" id="IPR036249">
    <property type="entry name" value="Thioredoxin-like_sf"/>
</dbReference>
<dbReference type="AlphaFoldDB" id="A0AAE3KW11"/>
<comment type="caution">
    <text evidence="2">The sequence shown here is derived from an EMBL/GenBank/DDBJ whole genome shotgun (WGS) entry which is preliminary data.</text>
</comment>
<organism evidence="2 3">
    <name type="scientific">Methanolobus chelungpuianus</name>
    <dbReference type="NCBI Taxonomy" id="502115"/>
    <lineage>
        <taxon>Archaea</taxon>
        <taxon>Methanobacteriati</taxon>
        <taxon>Methanobacteriota</taxon>
        <taxon>Stenosarchaea group</taxon>
        <taxon>Methanomicrobia</taxon>
        <taxon>Methanosarcinales</taxon>
        <taxon>Methanosarcinaceae</taxon>
        <taxon>Methanolobus</taxon>
    </lineage>
</organism>
<dbReference type="RefSeq" id="WP_256621600.1">
    <property type="nucleotide sequence ID" value="NZ_JTEO01000002.1"/>
</dbReference>
<reference evidence="2 3" key="1">
    <citation type="journal article" date="2011" name="Appl. Environ. Microbiol.">
        <title>Methanogenic archaea isolated from Taiwan's Chelungpu fault.</title>
        <authorList>
            <person name="Wu S.Y."/>
            <person name="Lai M.C."/>
        </authorList>
    </citation>
    <scope>NUCLEOTIDE SEQUENCE [LARGE SCALE GENOMIC DNA]</scope>
    <source>
        <strain evidence="2 3">St545Mb</strain>
    </source>
</reference>
<name>A0AAE3KW11_9EURY</name>
<evidence type="ECO:0000313" key="2">
    <source>
        <dbReference type="EMBL" id="MCQ6961882.1"/>
    </source>
</evidence>
<protein>
    <submittedName>
        <fullName evidence="2">Glutaredoxin</fullName>
    </submittedName>
</protein>
<dbReference type="CDD" id="cd02976">
    <property type="entry name" value="NrdH"/>
    <property type="match status" value="1"/>
</dbReference>